<accession>A0AA39NPI0</accession>
<evidence type="ECO:0000313" key="2">
    <source>
        <dbReference type="Proteomes" id="UP001175211"/>
    </source>
</evidence>
<dbReference type="AlphaFoldDB" id="A0AA39NPI0"/>
<comment type="caution">
    <text evidence="1">The sequence shown here is derived from an EMBL/GenBank/DDBJ whole genome shotgun (WGS) entry which is preliminary data.</text>
</comment>
<evidence type="ECO:0000313" key="1">
    <source>
        <dbReference type="EMBL" id="KAK0469464.1"/>
    </source>
</evidence>
<sequence length="335" mass="38166">MKVSKVNYVPNIRTIDDLDIPFLGWEIMERHPLFLPDFRHTFYLSDDISLSFYRLITRIDTYAHNNTIAKLWPRVSWQGSLMVVAHTTLAERLIDINEVLENTGSAFKPILAPPSPLTHEGTSLNEETCFCQSLAGHSSETVSNAVPAAQRGAEWESARCFQQYVHEAIRIRIRSGLSRYISRSEIRNFILALNTFKSILFGGFITSVLRYNQDWPMPPRLCISVPHEKCTAWTEYLKDNNCRPRGGLESHQLSFSTTETVTYEDWAMGNLVSSSIVCFYPTFMSESQAIARSPWEVNPHYIMALERYAMGTFKEALVATGALHSIGMCVDFNIF</sequence>
<dbReference type="Proteomes" id="UP001175211">
    <property type="component" value="Unassembled WGS sequence"/>
</dbReference>
<protein>
    <submittedName>
        <fullName evidence="1">Uncharacterized protein</fullName>
    </submittedName>
</protein>
<organism evidence="1 2">
    <name type="scientific">Armillaria tabescens</name>
    <name type="common">Ringless honey mushroom</name>
    <name type="synonym">Agaricus tabescens</name>
    <dbReference type="NCBI Taxonomy" id="1929756"/>
    <lineage>
        <taxon>Eukaryota</taxon>
        <taxon>Fungi</taxon>
        <taxon>Dikarya</taxon>
        <taxon>Basidiomycota</taxon>
        <taxon>Agaricomycotina</taxon>
        <taxon>Agaricomycetes</taxon>
        <taxon>Agaricomycetidae</taxon>
        <taxon>Agaricales</taxon>
        <taxon>Marasmiineae</taxon>
        <taxon>Physalacriaceae</taxon>
        <taxon>Desarmillaria</taxon>
    </lineage>
</organism>
<dbReference type="RefSeq" id="XP_060339257.1">
    <property type="nucleotide sequence ID" value="XM_060469076.1"/>
</dbReference>
<reference evidence="1" key="1">
    <citation type="submission" date="2023-06" db="EMBL/GenBank/DDBJ databases">
        <authorList>
            <consortium name="Lawrence Berkeley National Laboratory"/>
            <person name="Ahrendt S."/>
            <person name="Sahu N."/>
            <person name="Indic B."/>
            <person name="Wong-Bajracharya J."/>
            <person name="Merenyi Z."/>
            <person name="Ke H.-M."/>
            <person name="Monk M."/>
            <person name="Kocsube S."/>
            <person name="Drula E."/>
            <person name="Lipzen A."/>
            <person name="Balint B."/>
            <person name="Henrissat B."/>
            <person name="Andreopoulos B."/>
            <person name="Martin F.M."/>
            <person name="Harder C.B."/>
            <person name="Rigling D."/>
            <person name="Ford K.L."/>
            <person name="Foster G.D."/>
            <person name="Pangilinan J."/>
            <person name="Papanicolaou A."/>
            <person name="Barry K."/>
            <person name="LaButti K."/>
            <person name="Viragh M."/>
            <person name="Koriabine M."/>
            <person name="Yan M."/>
            <person name="Riley R."/>
            <person name="Champramary S."/>
            <person name="Plett K.L."/>
            <person name="Tsai I.J."/>
            <person name="Slot J."/>
            <person name="Sipos G."/>
            <person name="Plett J."/>
            <person name="Nagy L.G."/>
            <person name="Grigoriev I.V."/>
        </authorList>
    </citation>
    <scope>NUCLEOTIDE SEQUENCE</scope>
    <source>
        <strain evidence="1">CCBAS 213</strain>
    </source>
</reference>
<keyword evidence="2" id="KW-1185">Reference proteome</keyword>
<name>A0AA39NPI0_ARMTA</name>
<gene>
    <name evidence="1" type="ORF">EV420DRAFT_1472691</name>
</gene>
<proteinExistence type="predicted"/>
<dbReference type="EMBL" id="JAUEPS010000001">
    <property type="protein sequence ID" value="KAK0469464.1"/>
    <property type="molecule type" value="Genomic_DNA"/>
</dbReference>
<dbReference type="GeneID" id="85352624"/>